<accession>A0ABS9CBK3</accession>
<organism evidence="3 4">
    <name type="scientific">Chryseobacterium indicum</name>
    <dbReference type="NCBI Taxonomy" id="2766954"/>
    <lineage>
        <taxon>Bacteria</taxon>
        <taxon>Pseudomonadati</taxon>
        <taxon>Bacteroidota</taxon>
        <taxon>Flavobacteriia</taxon>
        <taxon>Flavobacteriales</taxon>
        <taxon>Weeksellaceae</taxon>
        <taxon>Chryseobacterium group</taxon>
        <taxon>Chryseobacterium</taxon>
    </lineage>
</organism>
<dbReference type="EMBL" id="JACSGT010000003">
    <property type="protein sequence ID" value="MCF2221786.1"/>
    <property type="molecule type" value="Genomic_DNA"/>
</dbReference>
<evidence type="ECO:0000313" key="4">
    <source>
        <dbReference type="Proteomes" id="UP001430374"/>
    </source>
</evidence>
<dbReference type="RefSeq" id="WP_235133006.1">
    <property type="nucleotide sequence ID" value="NZ_JACSGT010000003.1"/>
</dbReference>
<dbReference type="InterPro" id="IPR026444">
    <property type="entry name" value="Secre_tail"/>
</dbReference>
<evidence type="ECO:0000256" key="1">
    <source>
        <dbReference type="ARBA" id="ARBA00022729"/>
    </source>
</evidence>
<evidence type="ECO:0000259" key="2">
    <source>
        <dbReference type="Pfam" id="PF18962"/>
    </source>
</evidence>
<comment type="caution">
    <text evidence="3">The sequence shown here is derived from an EMBL/GenBank/DDBJ whole genome shotgun (WGS) entry which is preliminary data.</text>
</comment>
<evidence type="ECO:0000313" key="3">
    <source>
        <dbReference type="EMBL" id="MCF2221786.1"/>
    </source>
</evidence>
<dbReference type="NCBIfam" id="TIGR04183">
    <property type="entry name" value="Por_Secre_tail"/>
    <property type="match status" value="1"/>
</dbReference>
<keyword evidence="1" id="KW-0732">Signal</keyword>
<gene>
    <name evidence="3" type="ORF">H9Q08_21225</name>
</gene>
<dbReference type="Pfam" id="PF18962">
    <property type="entry name" value="Por_Secre_tail"/>
    <property type="match status" value="1"/>
</dbReference>
<dbReference type="Proteomes" id="UP001430374">
    <property type="component" value="Unassembled WGS sequence"/>
</dbReference>
<proteinExistence type="predicted"/>
<sequence length="327" mass="36276">MKNILFVGLIFCYSFYNGQSVHSENFESFSLGNLSASTNSFGQNNNFVGYGNVMDYQIKNIDPMQGKSLEISTNGSTSAHFVQKEIDASIPHSGNSLLVASYSFYTGNIAGTGGVNFTFSDFDSSYTYRPVISLFFSATSGKFEGRVALMQGNNRIFKAIQFGNSSYPPNVWLNVSLSYDVFSGEYFWTTPEGNFGLTNPPVGYSFLPNLNISQYEMRITSDNTNLKAGFDNINMYYSGSVLDIKESENSNIQNNLIVFPNPVADYLYLRSDQKNLDIKILDTSGRIVLSLTGIKQKIDVSLLSKGNYIIIIKNSEGVSSTQKFIKN</sequence>
<feature type="domain" description="Secretion system C-terminal sorting" evidence="2">
    <location>
        <begin position="258"/>
        <end position="325"/>
    </location>
</feature>
<reference evidence="3" key="1">
    <citation type="submission" date="2021-08" db="EMBL/GenBank/DDBJ databases">
        <title>Complete genome sequence of Chryseobacterium sp strain PS-8.</title>
        <authorList>
            <person name="Das S.K."/>
        </authorList>
    </citation>
    <scope>NUCLEOTIDE SEQUENCE</scope>
    <source>
        <strain evidence="3">PS-8</strain>
    </source>
</reference>
<keyword evidence="4" id="KW-1185">Reference proteome</keyword>
<name>A0ABS9CBK3_9FLAO</name>
<protein>
    <submittedName>
        <fullName evidence="3">T9SS type A sorting domain-containing protein</fullName>
    </submittedName>
</protein>